<accession>A0ABS3YFU5</accession>
<dbReference type="Proteomes" id="UP000679126">
    <property type="component" value="Unassembled WGS sequence"/>
</dbReference>
<comment type="caution">
    <text evidence="1">The sequence shown here is derived from an EMBL/GenBank/DDBJ whole genome shotgun (WGS) entry which is preliminary data.</text>
</comment>
<gene>
    <name evidence="1" type="ORF">J7I43_15085</name>
</gene>
<protein>
    <submittedName>
        <fullName evidence="1">Uncharacterized protein</fullName>
    </submittedName>
</protein>
<sequence>MAPYTKARSPLEEILPPSGMNEGVSLLMAGNMAACVVNGGWPSRLNQLSALVVAL</sequence>
<dbReference type="RefSeq" id="WP_209146553.1">
    <property type="nucleotide sequence ID" value="NZ_JAGHKP010000003.1"/>
</dbReference>
<evidence type="ECO:0000313" key="1">
    <source>
        <dbReference type="EMBL" id="MBO9153551.1"/>
    </source>
</evidence>
<proteinExistence type="predicted"/>
<keyword evidence="2" id="KW-1185">Reference proteome</keyword>
<organism evidence="1 2">
    <name type="scientific">Chitinophaga chungangae</name>
    <dbReference type="NCBI Taxonomy" id="2821488"/>
    <lineage>
        <taxon>Bacteria</taxon>
        <taxon>Pseudomonadati</taxon>
        <taxon>Bacteroidota</taxon>
        <taxon>Chitinophagia</taxon>
        <taxon>Chitinophagales</taxon>
        <taxon>Chitinophagaceae</taxon>
        <taxon>Chitinophaga</taxon>
    </lineage>
</organism>
<dbReference type="EMBL" id="JAGHKP010000003">
    <property type="protein sequence ID" value="MBO9153551.1"/>
    <property type="molecule type" value="Genomic_DNA"/>
</dbReference>
<reference evidence="2" key="1">
    <citation type="submission" date="2021-03" db="EMBL/GenBank/DDBJ databases">
        <title>Assistant Professor.</title>
        <authorList>
            <person name="Huq M.A."/>
        </authorList>
    </citation>
    <scope>NUCLEOTIDE SEQUENCE [LARGE SCALE GENOMIC DNA]</scope>
    <source>
        <strain evidence="2">MAH-28</strain>
    </source>
</reference>
<name>A0ABS3YFU5_9BACT</name>
<evidence type="ECO:0000313" key="2">
    <source>
        <dbReference type="Proteomes" id="UP000679126"/>
    </source>
</evidence>